<feature type="site" description="Cleavage; by autolysis" evidence="6">
    <location>
        <begin position="218"/>
        <end position="219"/>
    </location>
</feature>
<accession>X5DMH8</accession>
<dbReference type="Proteomes" id="UP000023703">
    <property type="component" value="Chromosome"/>
</dbReference>
<dbReference type="EC" id="2.3.1.35" evidence="6"/>
<dbReference type="STRING" id="1404245.CGLY_09265"/>
<dbReference type="Pfam" id="PF01960">
    <property type="entry name" value="ArgJ"/>
    <property type="match status" value="1"/>
</dbReference>
<dbReference type="InterPro" id="IPR042195">
    <property type="entry name" value="ArgJ_beta_C"/>
</dbReference>
<protein>
    <recommendedName>
        <fullName evidence="6">Arginine biosynthesis bifunctional protein ArgJ</fullName>
    </recommendedName>
    <domain>
        <recommendedName>
            <fullName evidence="6">Glutamate N-acetyltransferase</fullName>
            <ecNumber evidence="6">2.3.1.35</ecNumber>
        </recommendedName>
        <alternativeName>
            <fullName evidence="6">Ornithine acetyltransferase</fullName>
            <shortName evidence="6">OATase</shortName>
        </alternativeName>
        <alternativeName>
            <fullName evidence="6">Ornithine transacetylase</fullName>
        </alternativeName>
    </domain>
    <domain>
        <recommendedName>
            <fullName evidence="6">Amino-acid acetyltransferase</fullName>
            <ecNumber evidence="6">2.3.1.1</ecNumber>
        </recommendedName>
        <alternativeName>
            <fullName evidence="6">N-acetylglutamate synthase</fullName>
            <shortName evidence="6">AGSase</shortName>
        </alternativeName>
    </domain>
    <component>
        <recommendedName>
            <fullName evidence="6">Arginine biosynthesis bifunctional protein ArgJ alpha chain</fullName>
        </recommendedName>
    </component>
    <component>
        <recommendedName>
            <fullName evidence="6">Arginine biosynthesis bifunctional protein ArgJ beta chain</fullName>
        </recommendedName>
    </component>
</protein>
<feature type="site" description="Involved in the stabilization of negative charge on the oxyanion by the formation of the oxyanion hole" evidence="6">
    <location>
        <position position="143"/>
    </location>
</feature>
<evidence type="ECO:0000256" key="7">
    <source>
        <dbReference type="SAM" id="MobiDB-lite"/>
    </source>
</evidence>
<feature type="site" description="Involved in the stabilization of negative charge on the oxyanion by the formation of the oxyanion hole" evidence="6">
    <location>
        <position position="144"/>
    </location>
</feature>
<dbReference type="HOGENOM" id="CLU_027172_2_0_11"/>
<organism evidence="8 9">
    <name type="scientific">Corynebacterium glyciniphilum AJ 3170</name>
    <dbReference type="NCBI Taxonomy" id="1404245"/>
    <lineage>
        <taxon>Bacteria</taxon>
        <taxon>Bacillati</taxon>
        <taxon>Actinomycetota</taxon>
        <taxon>Actinomycetes</taxon>
        <taxon>Mycobacteriales</taxon>
        <taxon>Corynebacteriaceae</taxon>
        <taxon>Corynebacterium</taxon>
    </lineage>
</organism>
<dbReference type="GO" id="GO:0005737">
    <property type="term" value="C:cytoplasm"/>
    <property type="evidence" value="ECO:0007669"/>
    <property type="project" value="UniProtKB-SubCell"/>
</dbReference>
<dbReference type="EMBL" id="CP006842">
    <property type="protein sequence ID" value="AHW64298.1"/>
    <property type="molecule type" value="Genomic_DNA"/>
</dbReference>
<comment type="subcellular location">
    <subcellularLocation>
        <location evidence="6">Cytoplasm</location>
    </subcellularLocation>
</comment>
<reference evidence="8 9" key="1">
    <citation type="journal article" date="2015" name="Int. J. Syst. Evol. Microbiol.">
        <title>Revisiting Corynebacterium glyciniphilum (ex Kubota et al., 1972) sp. nov., nom. rev., isolated from putrefied banana.</title>
        <authorList>
            <person name="Al-Dilaimi A."/>
            <person name="Bednarz H."/>
            <person name="Lomker A."/>
            <person name="Niehaus K."/>
            <person name="Kalinowski J."/>
            <person name="Ruckert C."/>
        </authorList>
    </citation>
    <scope>NUCLEOTIDE SEQUENCE [LARGE SCALE GENOMIC DNA]</scope>
    <source>
        <strain evidence="8">AJ 3170</strain>
    </source>
</reference>
<dbReference type="InterPro" id="IPR016117">
    <property type="entry name" value="ArgJ-like_dom_sf"/>
</dbReference>
<comment type="subunit">
    <text evidence="2 6">Heterotetramer of two alpha and two beta chains.</text>
</comment>
<evidence type="ECO:0000256" key="2">
    <source>
        <dbReference type="ARBA" id="ARBA00011475"/>
    </source>
</evidence>
<dbReference type="GO" id="GO:0006592">
    <property type="term" value="P:ornithine biosynthetic process"/>
    <property type="evidence" value="ECO:0007669"/>
    <property type="project" value="TreeGrafter"/>
</dbReference>
<comment type="catalytic activity">
    <reaction evidence="6">
        <text>N(2)-acetyl-L-ornithine + L-glutamate = N-acetyl-L-glutamate + L-ornithine</text>
        <dbReference type="Rhea" id="RHEA:15349"/>
        <dbReference type="ChEBI" id="CHEBI:29985"/>
        <dbReference type="ChEBI" id="CHEBI:44337"/>
        <dbReference type="ChEBI" id="CHEBI:46911"/>
        <dbReference type="ChEBI" id="CHEBI:57805"/>
        <dbReference type="EC" id="2.3.1.35"/>
    </reaction>
</comment>
<keyword evidence="9" id="KW-1185">Reference proteome</keyword>
<comment type="function">
    <text evidence="6">Catalyzes two activities which are involved in the cyclic version of arginine biosynthesis: the synthesis of N-acetylglutamate from glutamate and acetyl-CoA as the acetyl donor, and of ornithine by transacetylation between N(2)-acetylornithine and glutamate.</text>
</comment>
<dbReference type="EC" id="2.3.1.1" evidence="6"/>
<feature type="chain" id="PRO_5023273296" description="Arginine biosynthesis bifunctional protein ArgJ beta chain" evidence="6">
    <location>
        <begin position="219"/>
        <end position="422"/>
    </location>
</feature>
<dbReference type="UniPathway" id="UPA00068">
    <property type="reaction ID" value="UER00106"/>
</dbReference>
<feature type="binding site" evidence="6">
    <location>
        <position position="219"/>
    </location>
    <ligand>
        <name>substrate</name>
    </ligand>
</feature>
<dbReference type="GO" id="GO:0004042">
    <property type="term" value="F:L-glutamate N-acetyltransferase activity"/>
    <property type="evidence" value="ECO:0007669"/>
    <property type="project" value="UniProtKB-UniRule"/>
</dbReference>
<comment type="similarity">
    <text evidence="1 6">Belongs to the ArgJ family.</text>
</comment>
<dbReference type="NCBIfam" id="TIGR00120">
    <property type="entry name" value="ArgJ"/>
    <property type="match status" value="1"/>
</dbReference>
<dbReference type="GO" id="GO:0006526">
    <property type="term" value="P:L-arginine biosynthetic process"/>
    <property type="evidence" value="ECO:0007669"/>
    <property type="project" value="UniProtKB-UniRule"/>
</dbReference>
<feature type="binding site" evidence="6">
    <location>
        <position position="208"/>
    </location>
    <ligand>
        <name>substrate</name>
    </ligand>
</feature>
<dbReference type="OrthoDB" id="9804242at2"/>
<evidence type="ECO:0000313" key="9">
    <source>
        <dbReference type="Proteomes" id="UP000023703"/>
    </source>
</evidence>
<evidence type="ECO:0000256" key="3">
    <source>
        <dbReference type="ARBA" id="ARBA00022679"/>
    </source>
</evidence>
<proteinExistence type="inferred from homology"/>
<name>X5DMH8_9CORY</name>
<dbReference type="GO" id="GO:0004358">
    <property type="term" value="F:L-glutamate N-acetyltransferase activity, acting on acetyl-L-ornithine as donor"/>
    <property type="evidence" value="ECO:0007669"/>
    <property type="project" value="UniProtKB-UniRule"/>
</dbReference>
<dbReference type="InterPro" id="IPR002813">
    <property type="entry name" value="Arg_biosynth_ArgJ"/>
</dbReference>
<keyword evidence="6" id="KW-0511">Multifunctional enzyme</keyword>
<dbReference type="SUPFAM" id="SSF56266">
    <property type="entry name" value="DmpA/ArgJ-like"/>
    <property type="match status" value="1"/>
</dbReference>
<dbReference type="Gene3D" id="3.10.20.340">
    <property type="entry name" value="ArgJ beta chain, C-terminal domain"/>
    <property type="match status" value="1"/>
</dbReference>
<keyword evidence="5 6" id="KW-0012">Acyltransferase</keyword>
<evidence type="ECO:0000256" key="5">
    <source>
        <dbReference type="ARBA" id="ARBA00023315"/>
    </source>
</evidence>
<dbReference type="CDD" id="cd02152">
    <property type="entry name" value="OAT"/>
    <property type="match status" value="1"/>
</dbReference>
<feature type="binding site" evidence="6">
    <location>
        <position position="422"/>
    </location>
    <ligand>
        <name>substrate</name>
    </ligand>
</feature>
<evidence type="ECO:0000256" key="1">
    <source>
        <dbReference type="ARBA" id="ARBA00006774"/>
    </source>
</evidence>
<feature type="active site" description="Nucleophile" evidence="6">
    <location>
        <position position="219"/>
    </location>
</feature>
<feature type="chain" id="PRO_5023273295" description="Arginine biosynthesis bifunctional protein ArgJ alpha chain" evidence="6">
    <location>
        <begin position="1"/>
        <end position="218"/>
    </location>
</feature>
<sequence length="422" mass="43423">MSEEFDPNDSATFPDHLTDGRDTEDDNAVENTIRALGVTAAAGFRAAATTAGIKPSGNPDMALVVNDGPEYTAAAVFTRNRVVASPVKLTRANNDGTFHAVILNAGNANACNGEQGDRDAASTVRAVADKLGVAPSEVAVCSTGLIGDTLPMDKILSGVDTLTTEIRRADAVSPESGTAAAEAIMTTDLVSKQAVYHGDGWSLGGMGKGVGMMAPSLATMLIVLTTDAHVEDPAPALTASTEVTFDCVDIDGSTSTNDTVILMANGASGVTPSEEEFRTAVHAVCLDLAKQLQADAEGVTKRVSITVTGTDSDEEAKVAARVLGRDSLFKCAMFGSDPNWGRTLAAVGMAPVAMEPDRISVSFNGQPVCINATGAPGARDVDLTGPDIDVLVDLGTGGEGTATVWTTDLSHDYVHINSAYSS</sequence>
<dbReference type="NCBIfam" id="NF003802">
    <property type="entry name" value="PRK05388.1"/>
    <property type="match status" value="1"/>
</dbReference>
<keyword evidence="6" id="KW-0963">Cytoplasm</keyword>
<keyword evidence="3 6" id="KW-0808">Transferase</keyword>
<feature type="binding site" evidence="6">
    <location>
        <position position="417"/>
    </location>
    <ligand>
        <name>substrate</name>
    </ligand>
</feature>
<evidence type="ECO:0000313" key="8">
    <source>
        <dbReference type="EMBL" id="AHW64298.1"/>
    </source>
</evidence>
<comment type="pathway">
    <text evidence="6">Amino-acid biosynthesis; L-arginine biosynthesis; L-ornithine and N-acetyl-L-glutamate from L-glutamate and N(2)-acetyl-L-ornithine (cyclic): step 1/1.</text>
</comment>
<dbReference type="KEGG" id="cgy:CGLY_09265"/>
<feature type="binding site" evidence="6">
    <location>
        <position position="186"/>
    </location>
    <ligand>
        <name>substrate</name>
    </ligand>
</feature>
<keyword evidence="4 6" id="KW-0068">Autocatalytic cleavage</keyword>
<dbReference type="AlphaFoldDB" id="X5DMH8"/>
<dbReference type="PANTHER" id="PTHR23100:SF0">
    <property type="entry name" value="ARGININE BIOSYNTHESIS BIFUNCTIONAL PROTEIN ARGJ, MITOCHONDRIAL"/>
    <property type="match status" value="1"/>
</dbReference>
<comment type="pathway">
    <text evidence="6">Amino-acid biosynthesis; L-arginine biosynthesis; N(2)-acetyl-L-ornithine from L-glutamate: step 1/4.</text>
</comment>
<dbReference type="Gene3D" id="3.60.70.12">
    <property type="entry name" value="L-amino peptidase D-ALA esterase/amidase"/>
    <property type="match status" value="1"/>
</dbReference>
<dbReference type="eggNOG" id="COG1364">
    <property type="taxonomic scope" value="Bacteria"/>
</dbReference>
<keyword evidence="6" id="KW-0055">Arginine biosynthesis</keyword>
<gene>
    <name evidence="6 8" type="primary">argJ</name>
    <name evidence="8" type="ORF">CGLY_09265</name>
</gene>
<feature type="region of interest" description="Disordered" evidence="7">
    <location>
        <begin position="1"/>
        <end position="24"/>
    </location>
</feature>
<keyword evidence="6" id="KW-0028">Amino-acid biosynthesis</keyword>
<comment type="catalytic activity">
    <reaction evidence="6">
        <text>L-glutamate + acetyl-CoA = N-acetyl-L-glutamate + CoA + H(+)</text>
        <dbReference type="Rhea" id="RHEA:24292"/>
        <dbReference type="ChEBI" id="CHEBI:15378"/>
        <dbReference type="ChEBI" id="CHEBI:29985"/>
        <dbReference type="ChEBI" id="CHEBI:44337"/>
        <dbReference type="ChEBI" id="CHEBI:57287"/>
        <dbReference type="ChEBI" id="CHEBI:57288"/>
        <dbReference type="EC" id="2.3.1.1"/>
    </reaction>
</comment>
<evidence type="ECO:0000256" key="4">
    <source>
        <dbReference type="ARBA" id="ARBA00022813"/>
    </source>
</evidence>
<evidence type="ECO:0000256" key="6">
    <source>
        <dbReference type="HAMAP-Rule" id="MF_01106"/>
    </source>
</evidence>
<feature type="binding site" evidence="6">
    <location>
        <position position="297"/>
    </location>
    <ligand>
        <name>substrate</name>
    </ligand>
</feature>
<dbReference type="HAMAP" id="MF_01106">
    <property type="entry name" value="ArgJ"/>
    <property type="match status" value="1"/>
</dbReference>
<dbReference type="PANTHER" id="PTHR23100">
    <property type="entry name" value="ARGININE BIOSYNTHESIS BIFUNCTIONAL PROTEIN ARGJ"/>
    <property type="match status" value="1"/>
</dbReference>